<evidence type="ECO:0000259" key="5">
    <source>
        <dbReference type="SMART" id="SM00013"/>
    </source>
</evidence>
<gene>
    <name evidence="6" type="ORF">MCOR_52018</name>
</gene>
<dbReference type="GO" id="GO:0005886">
    <property type="term" value="C:plasma membrane"/>
    <property type="evidence" value="ECO:0007669"/>
    <property type="project" value="TreeGrafter"/>
</dbReference>
<evidence type="ECO:0000313" key="7">
    <source>
        <dbReference type="Proteomes" id="UP000507470"/>
    </source>
</evidence>
<accession>A0A6J8EGV9</accession>
<dbReference type="SUPFAM" id="SSF52058">
    <property type="entry name" value="L domain-like"/>
    <property type="match status" value="1"/>
</dbReference>
<name>A0A6J8EGV9_MYTCO</name>
<dbReference type="AlphaFoldDB" id="A0A6J8EGV9"/>
<proteinExistence type="predicted"/>
<dbReference type="Gene3D" id="3.80.10.10">
    <property type="entry name" value="Ribonuclease Inhibitor"/>
    <property type="match status" value="2"/>
</dbReference>
<evidence type="ECO:0000256" key="1">
    <source>
        <dbReference type="ARBA" id="ARBA00022614"/>
    </source>
</evidence>
<dbReference type="OrthoDB" id="6162395at2759"/>
<protein>
    <submittedName>
        <fullName evidence="6">SLIT3</fullName>
    </submittedName>
</protein>
<dbReference type="PANTHER" id="PTHR24369:SF210">
    <property type="entry name" value="CHAOPTIN-RELATED"/>
    <property type="match status" value="1"/>
</dbReference>
<keyword evidence="2 4" id="KW-0732">Signal</keyword>
<feature type="domain" description="LRRNT" evidence="5">
    <location>
        <begin position="20"/>
        <end position="55"/>
    </location>
</feature>
<dbReference type="InterPro" id="IPR050541">
    <property type="entry name" value="LRR_TM_domain-containing"/>
</dbReference>
<keyword evidence="7" id="KW-1185">Reference proteome</keyword>
<dbReference type="SMART" id="SM00013">
    <property type="entry name" value="LRRNT"/>
    <property type="match status" value="1"/>
</dbReference>
<keyword evidence="3" id="KW-0677">Repeat</keyword>
<dbReference type="PROSITE" id="PS51450">
    <property type="entry name" value="LRR"/>
    <property type="match status" value="2"/>
</dbReference>
<dbReference type="InterPro" id="IPR003591">
    <property type="entry name" value="Leu-rich_rpt_typical-subtyp"/>
</dbReference>
<dbReference type="SMART" id="SM00369">
    <property type="entry name" value="LRR_TYP"/>
    <property type="match status" value="5"/>
</dbReference>
<evidence type="ECO:0000256" key="4">
    <source>
        <dbReference type="SAM" id="SignalP"/>
    </source>
</evidence>
<sequence>MEIGFLVIFVVISTSLVNGSCPSVCSCSSTTQGSDVNCNSRSLLHFPDLPINTYYIDLRYNSITEIDVQLCKDMPKLKHLFVNDNQISVVQVNAFEDCEIMDTIYLQYNKIRSIESFTFINMPKLIKLYIDNNEISTIEPYSFMNLPNLLNMDLSGNNMSHIDETMFRNLTSLSLLLFKNNKIQSLETNTFINMVHLSELNLSGNNISHIEEHAFGNLPSLAALHLTGNPLNCDCSIFSFWTWLIERASIGTSAICSNGTLVISLESAALETCNCK</sequence>
<evidence type="ECO:0000256" key="3">
    <source>
        <dbReference type="ARBA" id="ARBA00022737"/>
    </source>
</evidence>
<dbReference type="InterPro" id="IPR000372">
    <property type="entry name" value="LRRNT"/>
</dbReference>
<dbReference type="EMBL" id="CACVKT020009051">
    <property type="protein sequence ID" value="CAC5419710.1"/>
    <property type="molecule type" value="Genomic_DNA"/>
</dbReference>
<feature type="signal peptide" evidence="4">
    <location>
        <begin position="1"/>
        <end position="19"/>
    </location>
</feature>
<evidence type="ECO:0000256" key="2">
    <source>
        <dbReference type="ARBA" id="ARBA00022729"/>
    </source>
</evidence>
<feature type="chain" id="PRO_5026727717" evidence="4">
    <location>
        <begin position="20"/>
        <end position="276"/>
    </location>
</feature>
<evidence type="ECO:0000313" key="6">
    <source>
        <dbReference type="EMBL" id="CAC5419710.1"/>
    </source>
</evidence>
<dbReference type="Pfam" id="PF13855">
    <property type="entry name" value="LRR_8"/>
    <property type="match status" value="2"/>
</dbReference>
<dbReference type="InterPro" id="IPR032675">
    <property type="entry name" value="LRR_dom_sf"/>
</dbReference>
<dbReference type="Proteomes" id="UP000507470">
    <property type="component" value="Unassembled WGS sequence"/>
</dbReference>
<keyword evidence="1" id="KW-0433">Leucine-rich repeat</keyword>
<reference evidence="6 7" key="1">
    <citation type="submission" date="2020-06" db="EMBL/GenBank/DDBJ databases">
        <authorList>
            <person name="Li R."/>
            <person name="Bekaert M."/>
        </authorList>
    </citation>
    <scope>NUCLEOTIDE SEQUENCE [LARGE SCALE GENOMIC DNA]</scope>
    <source>
        <strain evidence="7">wild</strain>
    </source>
</reference>
<organism evidence="6 7">
    <name type="scientific">Mytilus coruscus</name>
    <name type="common">Sea mussel</name>
    <dbReference type="NCBI Taxonomy" id="42192"/>
    <lineage>
        <taxon>Eukaryota</taxon>
        <taxon>Metazoa</taxon>
        <taxon>Spiralia</taxon>
        <taxon>Lophotrochozoa</taxon>
        <taxon>Mollusca</taxon>
        <taxon>Bivalvia</taxon>
        <taxon>Autobranchia</taxon>
        <taxon>Pteriomorphia</taxon>
        <taxon>Mytilida</taxon>
        <taxon>Mytiloidea</taxon>
        <taxon>Mytilidae</taxon>
        <taxon>Mytilinae</taxon>
        <taxon>Mytilus</taxon>
    </lineage>
</organism>
<dbReference type="InterPro" id="IPR001611">
    <property type="entry name" value="Leu-rich_rpt"/>
</dbReference>
<dbReference type="PANTHER" id="PTHR24369">
    <property type="entry name" value="ANTIGEN BSP, PUTATIVE-RELATED"/>
    <property type="match status" value="1"/>
</dbReference>